<proteinExistence type="predicted"/>
<dbReference type="EMBL" id="MK883809">
    <property type="protein sequence ID" value="QIQ69383.1"/>
    <property type="molecule type" value="Genomic_DNA"/>
</dbReference>
<accession>A0A6G9LUM5</accession>
<dbReference type="GeneID" id="65103078"/>
<evidence type="ECO:0000313" key="5">
    <source>
        <dbReference type="Proteomes" id="UP000679045"/>
    </source>
</evidence>
<keyword evidence="5" id="KW-1185">Reference proteome</keyword>
<evidence type="ECO:0000256" key="1">
    <source>
        <dbReference type="SAM" id="MobiDB-lite"/>
    </source>
</evidence>
<reference evidence="2" key="1">
    <citation type="journal article" date="2020" name="Virol. J.">
        <title>Search for polyoma-, herpes-, and bornaviruses in squirrels of the family Sciuridae.</title>
        <authorList>
            <person name="Schulze V."/>
            <person name="Lurz P.W.W."/>
            <person name="Ferrari N."/>
            <person name="Romeo C."/>
            <person name="Steele M.A."/>
            <person name="Marino S."/>
            <person name="Mazzamuto M.V."/>
            <person name="Calvignac-Spencer S."/>
            <person name="Schlottau K."/>
            <person name="Beer M."/>
            <person name="Ulrich R.G."/>
            <person name="Ehlers B."/>
        </authorList>
    </citation>
    <scope>NUCLEOTIDE SEQUENCE</scope>
    <source>
        <strain evidence="2">10295_BH122/15</strain>
        <strain evidence="3">10296_BH133/15</strain>
        <strain evidence="4">10304_BH22/16</strain>
    </source>
</reference>
<name>A0A6G9LUM5_9POLY</name>
<dbReference type="RefSeq" id="YP_010087764.1">
    <property type="nucleotide sequence ID" value="NC_055578.1"/>
</dbReference>
<feature type="compositionally biased region" description="Basic and acidic residues" evidence="1">
    <location>
        <begin position="85"/>
        <end position="94"/>
    </location>
</feature>
<dbReference type="EMBL" id="MK883808">
    <property type="protein sequence ID" value="QIQ69377.1"/>
    <property type="molecule type" value="Genomic_DNA"/>
</dbReference>
<evidence type="ECO:0000313" key="3">
    <source>
        <dbReference type="EMBL" id="QIQ69383.1"/>
    </source>
</evidence>
<feature type="compositionally biased region" description="Acidic residues" evidence="1">
    <location>
        <begin position="60"/>
        <end position="70"/>
    </location>
</feature>
<evidence type="ECO:0000313" key="4">
    <source>
        <dbReference type="EMBL" id="QIQ69389.1"/>
    </source>
</evidence>
<dbReference type="EMBL" id="MK883810">
    <property type="protein sequence ID" value="QIQ69389.1"/>
    <property type="molecule type" value="Genomic_DNA"/>
</dbReference>
<dbReference type="Proteomes" id="UP000679045">
    <property type="component" value="Segment"/>
</dbReference>
<protein>
    <submittedName>
        <fullName evidence="2">Uncharacterized protein</fullName>
    </submittedName>
</protein>
<feature type="compositionally biased region" description="Basic and acidic residues" evidence="1">
    <location>
        <begin position="16"/>
        <end position="36"/>
    </location>
</feature>
<sequence length="100" mass="11622">MNTVLFLQTPRHHPRKDIPRWPRRAVGDRKKRKEEGQPPQLFFPVTGSSRVSPESRLESVEEEIVEEPVESETHPAPPSPPRTALRYEEPESPHRGYIHL</sequence>
<dbReference type="KEGG" id="vg:65103078"/>
<feature type="region of interest" description="Disordered" evidence="1">
    <location>
        <begin position="1"/>
        <end position="100"/>
    </location>
</feature>
<organism evidence="2 5">
    <name type="scientific">Betapolyomavirus callosciuri</name>
    <dbReference type="NCBI Taxonomy" id="2721749"/>
    <lineage>
        <taxon>Viruses</taxon>
        <taxon>Monodnaviria</taxon>
        <taxon>Shotokuvirae</taxon>
        <taxon>Cossaviricota</taxon>
        <taxon>Papovaviricetes</taxon>
        <taxon>Sepolyvirales</taxon>
        <taxon>Polyomaviridae</taxon>
        <taxon>Betapolyomavirus</taxon>
    </lineage>
</organism>
<evidence type="ECO:0000313" key="2">
    <source>
        <dbReference type="EMBL" id="QIQ69377.1"/>
    </source>
</evidence>